<sequence>MATPAPPPPIATTSSSRTTYPPPPPAAERPASTKSATDRSVTDAEGAQPPPSKSRRALDKGKEKLKKWVDYEPHVTEAAPVSELLKRSLKINYPKAAGEYVARLFPFTRWILHYNVRWLIGDLIAGITVGLVLVPQAMSYARIATLPLQYGLYSSFVGVMVYALFATSKDVTIGPVAVMSLEVARVIQSVQSSPDGAQYSAPEIATALAFLCGIIVLGIGLLRIGWLIEFIPSPSIAGFMTGSALNIAVGQWPSLMGYSNKLNTRESTYKVIINSLKLLPETRLDAAFGLSALAFLYIVRWALQRVERGSRSPTIKKLAFFALTLRTAFTIIILTIASYLLLRNKDPKNYPISVLKTVPSGFEHMGKPKLPTHLLSLIAPQLPVATIILLLEHIAIAKSFGRVNNYKIDPNQELIAIGVSNLVGTLFNAYPATGSFSRSAIKAKAGVRTPLAGWFTGVCVVVALYALTGAFYWISSASLSAVIIHAVLDLIASPRQVYAFWKCSPLECLIFVLAVLVSVFSSMEIGIYASVGASVALLLFRIARPRGAFLGRVRIRPDVASPPSYASAQDGSDGEASPVRAPSPPLPAGIRDVYLPLLPDGVRNPLVQVDPPPPGIIVFRFEESFIYPNASMYADMILEYAYKHTRTGEDFEGAKAGDRPWNNPGPLRWRTKKASKRAEEAEAQELQAEKPILRAIVFDMSSCSNIDSTSVQNLVDLKRSLERYAGDQVQFHFATILSPFIKRALLAGGFGTGVGWSGAERPLEIAPVVQGGMEPVMTEHAKRVQRLHFQRRLIPTSPEPGTPAHLLPKPTGATGEIEEVREDRPSTSSSTDRDLSANDLEKALQDVEQQGVHVGGSVWGHQIPGHESPHLEQPVLSTSFPRFHLDLTSAVAAAVGKDDW</sequence>
<organism evidence="8 9">
    <name type="scientific">Rhodotorula taiwanensis</name>
    <dbReference type="NCBI Taxonomy" id="741276"/>
    <lineage>
        <taxon>Eukaryota</taxon>
        <taxon>Fungi</taxon>
        <taxon>Dikarya</taxon>
        <taxon>Basidiomycota</taxon>
        <taxon>Pucciniomycotina</taxon>
        <taxon>Microbotryomycetes</taxon>
        <taxon>Sporidiobolales</taxon>
        <taxon>Sporidiobolaceae</taxon>
        <taxon>Rhodotorula</taxon>
    </lineage>
</organism>
<evidence type="ECO:0000256" key="3">
    <source>
        <dbReference type="ARBA" id="ARBA00022989"/>
    </source>
</evidence>
<dbReference type="InterPro" id="IPR036513">
    <property type="entry name" value="STAS_dom_sf"/>
</dbReference>
<feature type="transmembrane region" description="Helical" evidence="6">
    <location>
        <begin position="323"/>
        <end position="342"/>
    </location>
</feature>
<dbReference type="Gene3D" id="3.30.750.24">
    <property type="entry name" value="STAS domain"/>
    <property type="match status" value="1"/>
</dbReference>
<accession>A0A2S5BJB9</accession>
<feature type="transmembrane region" description="Helical" evidence="6">
    <location>
        <begin position="204"/>
        <end position="224"/>
    </location>
</feature>
<dbReference type="GO" id="GO:0016020">
    <property type="term" value="C:membrane"/>
    <property type="evidence" value="ECO:0007669"/>
    <property type="project" value="UniProtKB-SubCell"/>
</dbReference>
<dbReference type="InterPro" id="IPR001902">
    <property type="entry name" value="SLC26A/SulP_fam"/>
</dbReference>
<dbReference type="OrthoDB" id="288203at2759"/>
<keyword evidence="4 6" id="KW-0472">Membrane</keyword>
<feature type="transmembrane region" description="Helical" evidence="6">
    <location>
        <begin position="146"/>
        <end position="165"/>
    </location>
</feature>
<dbReference type="Pfam" id="PF01740">
    <property type="entry name" value="STAS"/>
    <property type="match status" value="1"/>
</dbReference>
<comment type="subcellular location">
    <subcellularLocation>
        <location evidence="1">Membrane</location>
        <topology evidence="1">Multi-pass membrane protein</topology>
    </subcellularLocation>
</comment>
<protein>
    <recommendedName>
        <fullName evidence="7">STAS domain-containing protein</fullName>
    </recommendedName>
</protein>
<evidence type="ECO:0000256" key="1">
    <source>
        <dbReference type="ARBA" id="ARBA00004141"/>
    </source>
</evidence>
<feature type="transmembrane region" description="Helical" evidence="6">
    <location>
        <begin position="116"/>
        <end position="134"/>
    </location>
</feature>
<feature type="compositionally biased region" description="Basic and acidic residues" evidence="5">
    <location>
        <begin position="821"/>
        <end position="835"/>
    </location>
</feature>
<dbReference type="CDD" id="cd07042">
    <property type="entry name" value="STAS_SulP_like_sulfate_transporter"/>
    <property type="match status" value="1"/>
</dbReference>
<evidence type="ECO:0000256" key="4">
    <source>
        <dbReference type="ARBA" id="ARBA00023136"/>
    </source>
</evidence>
<evidence type="ECO:0000256" key="5">
    <source>
        <dbReference type="SAM" id="MobiDB-lite"/>
    </source>
</evidence>
<feature type="region of interest" description="Disordered" evidence="5">
    <location>
        <begin position="561"/>
        <end position="582"/>
    </location>
</feature>
<gene>
    <name evidence="8" type="ORF">BMF94_0115</name>
</gene>
<feature type="transmembrane region" description="Helical" evidence="6">
    <location>
        <begin position="445"/>
        <end position="465"/>
    </location>
</feature>
<dbReference type="STRING" id="741276.A0A2S5BJB9"/>
<feature type="transmembrane region" description="Helical" evidence="6">
    <location>
        <begin position="286"/>
        <end position="303"/>
    </location>
</feature>
<dbReference type="PANTHER" id="PTHR11814">
    <property type="entry name" value="SULFATE TRANSPORTER"/>
    <property type="match status" value="1"/>
</dbReference>
<dbReference type="InterPro" id="IPR002645">
    <property type="entry name" value="STAS_dom"/>
</dbReference>
<dbReference type="PROSITE" id="PS50801">
    <property type="entry name" value="STAS"/>
    <property type="match status" value="1"/>
</dbReference>
<dbReference type="AlphaFoldDB" id="A0A2S5BJB9"/>
<feature type="compositionally biased region" description="Pro residues" evidence="5">
    <location>
        <begin position="1"/>
        <end position="10"/>
    </location>
</feature>
<evidence type="ECO:0000256" key="2">
    <source>
        <dbReference type="ARBA" id="ARBA00022692"/>
    </source>
</evidence>
<feature type="region of interest" description="Disordered" evidence="5">
    <location>
        <begin position="1"/>
        <end position="60"/>
    </location>
</feature>
<dbReference type="InterPro" id="IPR011547">
    <property type="entry name" value="SLC26A/SulP_dom"/>
</dbReference>
<keyword evidence="3 6" id="KW-1133">Transmembrane helix</keyword>
<feature type="transmembrane region" description="Helical" evidence="6">
    <location>
        <begin position="499"/>
        <end position="519"/>
    </location>
</feature>
<reference evidence="8 9" key="1">
    <citation type="journal article" date="2018" name="Front. Microbiol.">
        <title>Prospects for Fungal Bioremediation of Acidic Radioactive Waste Sites: Characterization and Genome Sequence of Rhodotorula taiwanensis MD1149.</title>
        <authorList>
            <person name="Tkavc R."/>
            <person name="Matrosova V.Y."/>
            <person name="Grichenko O.E."/>
            <person name="Gostincar C."/>
            <person name="Volpe R.P."/>
            <person name="Klimenkova P."/>
            <person name="Gaidamakova E.K."/>
            <person name="Zhou C.E."/>
            <person name="Stewart B.J."/>
            <person name="Lyman M.G."/>
            <person name="Malfatti S.A."/>
            <person name="Rubinfeld B."/>
            <person name="Courtot M."/>
            <person name="Singh J."/>
            <person name="Dalgard C.L."/>
            <person name="Hamilton T."/>
            <person name="Frey K.G."/>
            <person name="Gunde-Cimerman N."/>
            <person name="Dugan L."/>
            <person name="Daly M.J."/>
        </authorList>
    </citation>
    <scope>NUCLEOTIDE SEQUENCE [LARGE SCALE GENOMIC DNA]</scope>
    <source>
        <strain evidence="8 9">MD1149</strain>
    </source>
</reference>
<name>A0A2S5BJB9_9BASI</name>
<dbReference type="EMBL" id="PJQD01000001">
    <property type="protein sequence ID" value="POY76863.1"/>
    <property type="molecule type" value="Genomic_DNA"/>
</dbReference>
<feature type="transmembrane region" description="Helical" evidence="6">
    <location>
        <begin position="374"/>
        <end position="397"/>
    </location>
</feature>
<evidence type="ECO:0000259" key="7">
    <source>
        <dbReference type="PROSITE" id="PS50801"/>
    </source>
</evidence>
<feature type="region of interest" description="Disordered" evidence="5">
    <location>
        <begin position="794"/>
        <end position="835"/>
    </location>
</feature>
<evidence type="ECO:0000313" key="8">
    <source>
        <dbReference type="EMBL" id="POY76863.1"/>
    </source>
</evidence>
<proteinExistence type="predicted"/>
<comment type="caution">
    <text evidence="8">The sequence shown here is derived from an EMBL/GenBank/DDBJ whole genome shotgun (WGS) entry which is preliminary data.</text>
</comment>
<feature type="domain" description="STAS" evidence="7">
    <location>
        <begin position="614"/>
        <end position="776"/>
    </location>
</feature>
<feature type="transmembrane region" description="Helical" evidence="6">
    <location>
        <begin position="525"/>
        <end position="543"/>
    </location>
</feature>
<dbReference type="Proteomes" id="UP000237144">
    <property type="component" value="Unassembled WGS sequence"/>
</dbReference>
<evidence type="ECO:0000256" key="6">
    <source>
        <dbReference type="SAM" id="Phobius"/>
    </source>
</evidence>
<dbReference type="NCBIfam" id="TIGR00815">
    <property type="entry name" value="sulP"/>
    <property type="match status" value="1"/>
</dbReference>
<dbReference type="Pfam" id="PF00916">
    <property type="entry name" value="Sulfate_transp"/>
    <property type="match status" value="1"/>
</dbReference>
<feature type="transmembrane region" description="Helical" evidence="6">
    <location>
        <begin position="236"/>
        <end position="255"/>
    </location>
</feature>
<keyword evidence="9" id="KW-1185">Reference proteome</keyword>
<keyword evidence="2 6" id="KW-0812">Transmembrane</keyword>
<evidence type="ECO:0000313" key="9">
    <source>
        <dbReference type="Proteomes" id="UP000237144"/>
    </source>
</evidence>
<dbReference type="GO" id="GO:0055085">
    <property type="term" value="P:transmembrane transport"/>
    <property type="evidence" value="ECO:0007669"/>
    <property type="project" value="InterPro"/>
</dbReference>